<dbReference type="AlphaFoldDB" id="A0A852RCI9"/>
<feature type="transmembrane region" description="Helical" evidence="1">
    <location>
        <begin position="43"/>
        <end position="61"/>
    </location>
</feature>
<keyword evidence="3" id="KW-1185">Reference proteome</keyword>
<dbReference type="EMBL" id="JACCBF010000001">
    <property type="protein sequence ID" value="NYD32713.1"/>
    <property type="molecule type" value="Genomic_DNA"/>
</dbReference>
<name>A0A852RCI9_9ACTN</name>
<proteinExistence type="predicted"/>
<feature type="transmembrane region" description="Helical" evidence="1">
    <location>
        <begin position="20"/>
        <end position="37"/>
    </location>
</feature>
<sequence>MKFSKQAPHDRHRNETASHMPLTAAVWVFGPVLMIVAKAAPLLALIGVVIVGLFALVPILLRREN</sequence>
<organism evidence="2 3">
    <name type="scientific">Nocardioides kongjuensis</name>
    <dbReference type="NCBI Taxonomy" id="349522"/>
    <lineage>
        <taxon>Bacteria</taxon>
        <taxon>Bacillati</taxon>
        <taxon>Actinomycetota</taxon>
        <taxon>Actinomycetes</taxon>
        <taxon>Propionibacteriales</taxon>
        <taxon>Nocardioidaceae</taxon>
        <taxon>Nocardioides</taxon>
    </lineage>
</organism>
<keyword evidence="1" id="KW-1133">Transmembrane helix</keyword>
<evidence type="ECO:0000313" key="2">
    <source>
        <dbReference type="EMBL" id="NYD32713.1"/>
    </source>
</evidence>
<dbReference type="RefSeq" id="WP_179728856.1">
    <property type="nucleotide sequence ID" value="NZ_BAABEF010000001.1"/>
</dbReference>
<accession>A0A852RCI9</accession>
<protein>
    <submittedName>
        <fullName evidence="2">Uncharacterized protein</fullName>
    </submittedName>
</protein>
<dbReference type="Proteomes" id="UP000582231">
    <property type="component" value="Unassembled WGS sequence"/>
</dbReference>
<comment type="caution">
    <text evidence="2">The sequence shown here is derived from an EMBL/GenBank/DDBJ whole genome shotgun (WGS) entry which is preliminary data.</text>
</comment>
<reference evidence="2 3" key="1">
    <citation type="submission" date="2020-07" db="EMBL/GenBank/DDBJ databases">
        <title>Sequencing the genomes of 1000 actinobacteria strains.</title>
        <authorList>
            <person name="Klenk H.-P."/>
        </authorList>
    </citation>
    <scope>NUCLEOTIDE SEQUENCE [LARGE SCALE GENOMIC DNA]</scope>
    <source>
        <strain evidence="2 3">DSM 19082</strain>
    </source>
</reference>
<keyword evidence="1" id="KW-0472">Membrane</keyword>
<evidence type="ECO:0000256" key="1">
    <source>
        <dbReference type="SAM" id="Phobius"/>
    </source>
</evidence>
<gene>
    <name evidence="2" type="ORF">BJ958_004259</name>
</gene>
<evidence type="ECO:0000313" key="3">
    <source>
        <dbReference type="Proteomes" id="UP000582231"/>
    </source>
</evidence>
<keyword evidence="1" id="KW-0812">Transmembrane</keyword>